<reference evidence="1" key="1">
    <citation type="journal article" date="2023" name="Mol. Phylogenet. Evol.">
        <title>Genome-scale phylogeny and comparative genomics of the fungal order Sordariales.</title>
        <authorList>
            <person name="Hensen N."/>
            <person name="Bonometti L."/>
            <person name="Westerberg I."/>
            <person name="Brannstrom I.O."/>
            <person name="Guillou S."/>
            <person name="Cros-Aarteil S."/>
            <person name="Calhoun S."/>
            <person name="Haridas S."/>
            <person name="Kuo A."/>
            <person name="Mondo S."/>
            <person name="Pangilinan J."/>
            <person name="Riley R."/>
            <person name="LaButti K."/>
            <person name="Andreopoulos B."/>
            <person name="Lipzen A."/>
            <person name="Chen C."/>
            <person name="Yan M."/>
            <person name="Daum C."/>
            <person name="Ng V."/>
            <person name="Clum A."/>
            <person name="Steindorff A."/>
            <person name="Ohm R.A."/>
            <person name="Martin F."/>
            <person name="Silar P."/>
            <person name="Natvig D.O."/>
            <person name="Lalanne C."/>
            <person name="Gautier V."/>
            <person name="Ament-Velasquez S.L."/>
            <person name="Kruys A."/>
            <person name="Hutchinson M.I."/>
            <person name="Powell A.J."/>
            <person name="Barry K."/>
            <person name="Miller A.N."/>
            <person name="Grigoriev I.V."/>
            <person name="Debuchy R."/>
            <person name="Gladieux P."/>
            <person name="Hiltunen Thoren M."/>
            <person name="Johannesson H."/>
        </authorList>
    </citation>
    <scope>NUCLEOTIDE SEQUENCE</scope>
    <source>
        <strain evidence="1">CBS 118394</strain>
    </source>
</reference>
<accession>A0AAE0M703</accession>
<reference evidence="1" key="2">
    <citation type="submission" date="2023-06" db="EMBL/GenBank/DDBJ databases">
        <authorList>
            <consortium name="Lawrence Berkeley National Laboratory"/>
            <person name="Haridas S."/>
            <person name="Hensen N."/>
            <person name="Bonometti L."/>
            <person name="Westerberg I."/>
            <person name="Brannstrom I.O."/>
            <person name="Guillou S."/>
            <person name="Cros-Aarteil S."/>
            <person name="Calhoun S."/>
            <person name="Kuo A."/>
            <person name="Mondo S."/>
            <person name="Pangilinan J."/>
            <person name="Riley R."/>
            <person name="Labutti K."/>
            <person name="Andreopoulos B."/>
            <person name="Lipzen A."/>
            <person name="Chen C."/>
            <person name="Yanf M."/>
            <person name="Daum C."/>
            <person name="Ng V."/>
            <person name="Clum A."/>
            <person name="Steindorff A."/>
            <person name="Ohm R."/>
            <person name="Martin F."/>
            <person name="Silar P."/>
            <person name="Natvig D."/>
            <person name="Lalanne C."/>
            <person name="Gautier V."/>
            <person name="Ament-Velasquez S.L."/>
            <person name="Kruys A."/>
            <person name="Hutchinson M.I."/>
            <person name="Powell A.J."/>
            <person name="Barry K."/>
            <person name="Miller A.N."/>
            <person name="Grigoriev I.V."/>
            <person name="Debuchy R."/>
            <person name="Gladieux P."/>
            <person name="Thoren M.H."/>
            <person name="Johannesson H."/>
        </authorList>
    </citation>
    <scope>NUCLEOTIDE SEQUENCE</scope>
    <source>
        <strain evidence="1">CBS 118394</strain>
    </source>
</reference>
<protein>
    <submittedName>
        <fullName evidence="1">Uncharacterized protein</fullName>
    </submittedName>
</protein>
<sequence length="520" mass="59320">MRSPAELIASALGVLERRFVPWHTIWWNHYTPRIPRGERYQDGYFNGYGDIDSSDDEDVPVLDIRKAIASPFWRKIYKAMPYIDVTPVRRPVQTMTAEQRAERENFVIKITMAMYNDGKALYTRETIQDIENQLEAQAKRMAGKRPVGRLLSRCEAPQTAWVKYTDFDGVVQHQGTWLPNAVDPMGYETFGRSQIEFRTIQELSQPDPDNFEVFAPDQWEPSVAYNAVFVHYRDAKDELPIMHGFIDDQMSVEDMLLRLVSYRDLIRESDEWAAISQLAAPTHPENGTLRSIDKVVFFYSTGLSDDCDFCQRAMFLLALATCIRELVITARQDYYQTNREAQDDADKAKVVVEDGVMNGAIPIYMPGFDIARTWNDAEHVILRHEGVIPIDSNGELFLKVDSRAAVISYRNWNPVKQVVADIARPALMVCKPPTRNPAEDFGWTVEDRDGTTVKLPNIRAKGLSNSIVAKDPDSPRVRQMLGKGYDKFGLPELPGDTVAREVLGCFVRRAGTNTEVEYWT</sequence>
<keyword evidence="2" id="KW-1185">Reference proteome</keyword>
<comment type="caution">
    <text evidence="1">The sequence shown here is derived from an EMBL/GenBank/DDBJ whole genome shotgun (WGS) entry which is preliminary data.</text>
</comment>
<name>A0AAE0M703_9PEZI</name>
<gene>
    <name evidence="1" type="ORF">B0H66DRAFT_180810</name>
</gene>
<proteinExistence type="predicted"/>
<dbReference type="EMBL" id="JAUEDM010000003">
    <property type="protein sequence ID" value="KAK3321781.1"/>
    <property type="molecule type" value="Genomic_DNA"/>
</dbReference>
<dbReference type="Proteomes" id="UP001283341">
    <property type="component" value="Unassembled WGS sequence"/>
</dbReference>
<dbReference type="AlphaFoldDB" id="A0AAE0M703"/>
<evidence type="ECO:0000313" key="1">
    <source>
        <dbReference type="EMBL" id="KAK3321781.1"/>
    </source>
</evidence>
<organism evidence="1 2">
    <name type="scientific">Apodospora peruviana</name>
    <dbReference type="NCBI Taxonomy" id="516989"/>
    <lineage>
        <taxon>Eukaryota</taxon>
        <taxon>Fungi</taxon>
        <taxon>Dikarya</taxon>
        <taxon>Ascomycota</taxon>
        <taxon>Pezizomycotina</taxon>
        <taxon>Sordariomycetes</taxon>
        <taxon>Sordariomycetidae</taxon>
        <taxon>Sordariales</taxon>
        <taxon>Lasiosphaeriaceae</taxon>
        <taxon>Apodospora</taxon>
    </lineage>
</organism>
<evidence type="ECO:0000313" key="2">
    <source>
        <dbReference type="Proteomes" id="UP001283341"/>
    </source>
</evidence>